<protein>
    <submittedName>
        <fullName evidence="9">Probable Co/Zn/Cd efflux system membrane fusion protein</fullName>
    </submittedName>
</protein>
<feature type="domain" description="CzcB-like C-terminal circularly permuted SH3-like" evidence="8">
    <location>
        <begin position="576"/>
        <end position="635"/>
    </location>
</feature>
<keyword evidence="3" id="KW-0472">Membrane</keyword>
<dbReference type="PANTHER" id="PTHR30097:SF15">
    <property type="entry name" value="CATION EFFLUX SYSTEM PROTEIN CUSB"/>
    <property type="match status" value="1"/>
</dbReference>
<dbReference type="Gene3D" id="2.60.40.10">
    <property type="entry name" value="Immunoglobulins"/>
    <property type="match status" value="1"/>
</dbReference>
<dbReference type="Gene3D" id="6.10.140.730">
    <property type="match status" value="1"/>
</dbReference>
<dbReference type="Gene3D" id="2.40.420.20">
    <property type="match status" value="1"/>
</dbReference>
<feature type="transmembrane region" description="Helical" evidence="3">
    <location>
        <begin position="12"/>
        <end position="31"/>
    </location>
</feature>
<feature type="domain" description="YtkA-like" evidence="4">
    <location>
        <begin position="51"/>
        <end position="129"/>
    </location>
</feature>
<organism evidence="9">
    <name type="scientific">hydrothermal vent metagenome</name>
    <dbReference type="NCBI Taxonomy" id="652676"/>
    <lineage>
        <taxon>unclassified sequences</taxon>
        <taxon>metagenomes</taxon>
        <taxon>ecological metagenomes</taxon>
    </lineage>
</organism>
<evidence type="ECO:0000256" key="1">
    <source>
        <dbReference type="ARBA" id="ARBA00009477"/>
    </source>
</evidence>
<keyword evidence="3" id="KW-0812">Transmembrane</keyword>
<evidence type="ECO:0000259" key="6">
    <source>
        <dbReference type="Pfam" id="PF25869"/>
    </source>
</evidence>
<evidence type="ECO:0000259" key="5">
    <source>
        <dbReference type="Pfam" id="PF19335"/>
    </source>
</evidence>
<dbReference type="GO" id="GO:0022857">
    <property type="term" value="F:transmembrane transporter activity"/>
    <property type="evidence" value="ECO:0007669"/>
    <property type="project" value="InterPro"/>
</dbReference>
<dbReference type="InterPro" id="IPR032693">
    <property type="entry name" value="YtkA-like_dom"/>
</dbReference>
<feature type="domain" description="CusB-like beta-barrel" evidence="7">
    <location>
        <begin position="493"/>
        <end position="567"/>
    </location>
</feature>
<dbReference type="EMBL" id="UOFS01000039">
    <property type="protein sequence ID" value="VAW98821.1"/>
    <property type="molecule type" value="Genomic_DNA"/>
</dbReference>
<feature type="domain" description="CusB-like three alpha-helical bundle" evidence="6">
    <location>
        <begin position="405"/>
        <end position="451"/>
    </location>
</feature>
<keyword evidence="3" id="KW-1133">Transmembrane helix</keyword>
<sequence>MKQLTTKAQLIALIIISVTIFILILSFLSSLTSSNSNSDESNTHYAGPFKLQIKLDPVQAKVGNNELTIFIYDKNNQPVTDAQIKAVAEMPAMGTMPAMPAPATMEHNGAGEYQGIFEILMAGAWPLSLDISSSSTGNAQLEFDLSTSRAGLRLSTATSSMSSSDINSNDKIIEAGLYRVEVNIEPNPPVVGKNKLTILVKDKSGQTVAGAKVRAVAQMPAMGSMSAMNAPANISETASGIYSGTLELAMKGEWPLAVDIESENLGHGDLIFDLATSRKSLELATVTPDGISHYTCSMHPSVKSTTPGTCPICAMNLVSVTKKEMSSGSISMDARRRQLIGVTTGKVKYKELVQTIRAAGRVNYNETQLTDITLKYDGWIGKLNANYTGTPVTKNVSLFTVYSPELLSAQQEYLEILHRRKGKQDSLLRAARQRLILWDISAPQIKQLEKRNLPIEYLPIMSPTNGIVIEKTIVSGSAVKAGQKLLRIADLSSVWVEGEIYEYEIPLVKDGMAVRVVFPELSDKTISGNVSYISPYLEGDSRTATVRVELDNSDGDLKPEMYAHLHIKVNLGKRLVVPEAAVLYAGNSRVVFLDLGNGQLKPRKIKTGLRNADDIEVLDGLDFGDIIVTSGNFLIAAESKLKAGIDQW</sequence>
<dbReference type="InterPro" id="IPR045800">
    <property type="entry name" value="HMBD"/>
</dbReference>
<evidence type="ECO:0000259" key="8">
    <source>
        <dbReference type="Pfam" id="PF25975"/>
    </source>
</evidence>
<dbReference type="SUPFAM" id="SSF111369">
    <property type="entry name" value="HlyD-like secretion proteins"/>
    <property type="match status" value="1"/>
</dbReference>
<dbReference type="InterPro" id="IPR058792">
    <property type="entry name" value="Beta-barrel_RND_2"/>
</dbReference>
<dbReference type="Pfam" id="PF25869">
    <property type="entry name" value="3HB_CusB"/>
    <property type="match status" value="1"/>
</dbReference>
<evidence type="ECO:0000256" key="2">
    <source>
        <dbReference type="ARBA" id="ARBA00022448"/>
    </source>
</evidence>
<keyword evidence="2" id="KW-0813">Transport</keyword>
<dbReference type="Pfam" id="PF25954">
    <property type="entry name" value="Beta-barrel_RND_2"/>
    <property type="match status" value="1"/>
</dbReference>
<dbReference type="PANTHER" id="PTHR30097">
    <property type="entry name" value="CATION EFFLUX SYSTEM PROTEIN CUSB"/>
    <property type="match status" value="1"/>
</dbReference>
<dbReference type="Gene3D" id="2.40.30.170">
    <property type="match status" value="1"/>
</dbReference>
<gene>
    <name evidence="9" type="ORF">MNBD_GAMMA22-1336</name>
</gene>
<dbReference type="InterPro" id="IPR006143">
    <property type="entry name" value="RND_pump_MFP"/>
</dbReference>
<name>A0A3B1A426_9ZZZZ</name>
<evidence type="ECO:0000259" key="4">
    <source>
        <dbReference type="Pfam" id="PF13115"/>
    </source>
</evidence>
<dbReference type="Pfam" id="PF19335">
    <property type="entry name" value="HMBD"/>
    <property type="match status" value="1"/>
</dbReference>
<evidence type="ECO:0000259" key="7">
    <source>
        <dbReference type="Pfam" id="PF25954"/>
    </source>
</evidence>
<dbReference type="AlphaFoldDB" id="A0A3B1A426"/>
<dbReference type="GO" id="GO:0015679">
    <property type="term" value="P:plasma membrane copper ion transport"/>
    <property type="evidence" value="ECO:0007669"/>
    <property type="project" value="TreeGrafter"/>
</dbReference>
<evidence type="ECO:0000256" key="3">
    <source>
        <dbReference type="SAM" id="Phobius"/>
    </source>
</evidence>
<dbReference type="GO" id="GO:0030288">
    <property type="term" value="C:outer membrane-bounded periplasmic space"/>
    <property type="evidence" value="ECO:0007669"/>
    <property type="project" value="TreeGrafter"/>
</dbReference>
<dbReference type="GO" id="GO:0060003">
    <property type="term" value="P:copper ion export"/>
    <property type="evidence" value="ECO:0007669"/>
    <property type="project" value="TreeGrafter"/>
</dbReference>
<dbReference type="InterPro" id="IPR051909">
    <property type="entry name" value="MFP_Cation_Efflux"/>
</dbReference>
<dbReference type="Pfam" id="PF25975">
    <property type="entry name" value="CzcB_C"/>
    <property type="match status" value="1"/>
</dbReference>
<dbReference type="InterPro" id="IPR013783">
    <property type="entry name" value="Ig-like_fold"/>
</dbReference>
<accession>A0A3B1A426</accession>
<dbReference type="NCBIfam" id="TIGR01730">
    <property type="entry name" value="RND_mfp"/>
    <property type="match status" value="1"/>
</dbReference>
<proteinExistence type="inferred from homology"/>
<evidence type="ECO:0000313" key="9">
    <source>
        <dbReference type="EMBL" id="VAW98821.1"/>
    </source>
</evidence>
<dbReference type="InterPro" id="IPR058791">
    <property type="entry name" value="3HB_CusB"/>
</dbReference>
<dbReference type="GO" id="GO:0046914">
    <property type="term" value="F:transition metal ion binding"/>
    <property type="evidence" value="ECO:0007669"/>
    <property type="project" value="TreeGrafter"/>
</dbReference>
<comment type="similarity">
    <text evidence="1">Belongs to the membrane fusion protein (MFP) (TC 8.A.1) family.</text>
</comment>
<feature type="domain" description="YtkA-like" evidence="4">
    <location>
        <begin position="179"/>
        <end position="258"/>
    </location>
</feature>
<dbReference type="InterPro" id="IPR058649">
    <property type="entry name" value="CzcB_C"/>
</dbReference>
<dbReference type="FunFam" id="2.40.30.170:FF:000010">
    <property type="entry name" value="Efflux RND transporter periplasmic adaptor subunit"/>
    <property type="match status" value="1"/>
</dbReference>
<reference evidence="9" key="1">
    <citation type="submission" date="2018-06" db="EMBL/GenBank/DDBJ databases">
        <authorList>
            <person name="Zhirakovskaya E."/>
        </authorList>
    </citation>
    <scope>NUCLEOTIDE SEQUENCE</scope>
</reference>
<feature type="domain" description="Heavy metal binding" evidence="5">
    <location>
        <begin position="293"/>
        <end position="318"/>
    </location>
</feature>
<dbReference type="GO" id="GO:0016020">
    <property type="term" value="C:membrane"/>
    <property type="evidence" value="ECO:0007669"/>
    <property type="project" value="InterPro"/>
</dbReference>
<dbReference type="Pfam" id="PF13115">
    <property type="entry name" value="YtkA"/>
    <property type="match status" value="2"/>
</dbReference>